<comment type="caution">
    <text evidence="1">The sequence shown here is derived from an EMBL/GenBank/DDBJ whole genome shotgun (WGS) entry which is preliminary data.</text>
</comment>
<sequence>TIISIILFIISAILSMRIYEKKESM</sequence>
<dbReference type="EMBL" id="SWYK01000045">
    <property type="protein sequence ID" value="NFL29187.1"/>
    <property type="molecule type" value="Genomic_DNA"/>
</dbReference>
<gene>
    <name evidence="1" type="ORF">FDC22_18035</name>
</gene>
<evidence type="ECO:0000313" key="1">
    <source>
        <dbReference type="EMBL" id="NFL29187.1"/>
    </source>
</evidence>
<name>A0A6G4FGN2_CLOBO</name>
<feature type="non-terminal residue" evidence="1">
    <location>
        <position position="1"/>
    </location>
</feature>
<proteinExistence type="predicted"/>
<dbReference type="AlphaFoldDB" id="A0A6G4FGN2"/>
<reference evidence="1" key="1">
    <citation type="submission" date="2019-04" db="EMBL/GenBank/DDBJ databases">
        <title>Genome sequencing of Clostridium botulinum Groups I-IV and Clostridium butyricum.</title>
        <authorList>
            <person name="Brunt J."/>
            <person name="Van Vliet A.H.M."/>
            <person name="Stringer S.C."/>
            <person name="Carter A.T."/>
            <person name="Peck M.W."/>
        </authorList>
    </citation>
    <scope>NUCLEOTIDE SEQUENCE</scope>
    <source>
        <strain evidence="1">NCIB 4301</strain>
    </source>
</reference>
<protein>
    <submittedName>
        <fullName evidence="1">ABC-2 transporter permease</fullName>
    </submittedName>
</protein>
<organism evidence="1">
    <name type="scientific">Clostridium botulinum</name>
    <dbReference type="NCBI Taxonomy" id="1491"/>
    <lineage>
        <taxon>Bacteria</taxon>
        <taxon>Bacillati</taxon>
        <taxon>Bacillota</taxon>
        <taxon>Clostridia</taxon>
        <taxon>Eubacteriales</taxon>
        <taxon>Clostridiaceae</taxon>
        <taxon>Clostridium</taxon>
    </lineage>
</organism>
<accession>A0A6G4FGN2</accession>